<evidence type="ECO:0000256" key="5">
    <source>
        <dbReference type="SAM" id="Phobius"/>
    </source>
</evidence>
<comment type="similarity">
    <text evidence="1">Belongs to the plant LTP family.</text>
</comment>
<dbReference type="InterPro" id="IPR036312">
    <property type="entry name" value="Bifun_inhib/LTP/seed_sf"/>
</dbReference>
<dbReference type="Gene3D" id="1.10.110.10">
    <property type="entry name" value="Plant lipid-transfer and hydrophobic proteins"/>
    <property type="match status" value="1"/>
</dbReference>
<dbReference type="InterPro" id="IPR016140">
    <property type="entry name" value="Bifunc_inhib/LTP/seed_store"/>
</dbReference>
<name>A0A9D5CDA3_9LILI</name>
<evidence type="ECO:0000256" key="1">
    <source>
        <dbReference type="ARBA" id="ARBA00009748"/>
    </source>
</evidence>
<feature type="transmembrane region" description="Helical" evidence="5">
    <location>
        <begin position="122"/>
        <end position="143"/>
    </location>
</feature>
<comment type="caution">
    <text evidence="8">The sequence shown here is derived from an EMBL/GenBank/DDBJ whole genome shotgun (WGS) entry which is preliminary data.</text>
</comment>
<dbReference type="Proteomes" id="UP001085076">
    <property type="component" value="Miscellaneous, Linkage group lg05"/>
</dbReference>
<dbReference type="CDD" id="cd00010">
    <property type="entry name" value="AAI_LTSS"/>
    <property type="match status" value="1"/>
</dbReference>
<organism evidence="8 9">
    <name type="scientific">Dioscorea zingiberensis</name>
    <dbReference type="NCBI Taxonomy" id="325984"/>
    <lineage>
        <taxon>Eukaryota</taxon>
        <taxon>Viridiplantae</taxon>
        <taxon>Streptophyta</taxon>
        <taxon>Embryophyta</taxon>
        <taxon>Tracheophyta</taxon>
        <taxon>Spermatophyta</taxon>
        <taxon>Magnoliopsida</taxon>
        <taxon>Liliopsida</taxon>
        <taxon>Dioscoreales</taxon>
        <taxon>Dioscoreaceae</taxon>
        <taxon>Dioscorea</taxon>
    </lineage>
</organism>
<dbReference type="Pfam" id="PF14368">
    <property type="entry name" value="LTP_2"/>
    <property type="match status" value="1"/>
</dbReference>
<sequence>MAAIQSSMAVIMAFFVLALLAPAGSAQSTCISKLIPCQNYLNSTHPPESCCSPLKEAVQNELTCLCGVFNSPNILKAFNVNITQALQLSVNCGITSDTSLCSKSGAPSPFSPPASPGNAANYGVSMLGMSGFLGLFLFWWSLVA</sequence>
<keyword evidence="5" id="KW-1133">Transmembrane helix</keyword>
<keyword evidence="3" id="KW-1015">Disulfide bond</keyword>
<gene>
    <name evidence="8" type="ORF">J5N97_018995</name>
</gene>
<proteinExistence type="inferred from homology"/>
<dbReference type="InterPro" id="IPR043325">
    <property type="entry name" value="LTSS"/>
</dbReference>
<feature type="chain" id="PRO_5039709002" description="Bifunctional inhibitor/plant lipid transfer protein/seed storage helical domain-containing protein" evidence="6">
    <location>
        <begin position="27"/>
        <end position="144"/>
    </location>
</feature>
<keyword evidence="4" id="KW-0325">Glycoprotein</keyword>
<evidence type="ECO:0000313" key="9">
    <source>
        <dbReference type="Proteomes" id="UP001085076"/>
    </source>
</evidence>
<dbReference type="AlphaFoldDB" id="A0A9D5CDA3"/>
<protein>
    <recommendedName>
        <fullName evidence="7">Bifunctional inhibitor/plant lipid transfer protein/seed storage helical domain-containing protein</fullName>
    </recommendedName>
</protein>
<dbReference type="PANTHER" id="PTHR33044">
    <property type="entry name" value="BIFUNCTIONAL INHIBITOR/LIPID-TRANSFER PROTEIN/SEED STORAGE 2S ALBUMIN SUPERFAMILY PROTEIN-RELATED"/>
    <property type="match status" value="1"/>
</dbReference>
<dbReference type="EMBL" id="JAGGNH010000005">
    <property type="protein sequence ID" value="KAJ0971036.1"/>
    <property type="molecule type" value="Genomic_DNA"/>
</dbReference>
<keyword evidence="9" id="KW-1185">Reference proteome</keyword>
<feature type="domain" description="Bifunctional inhibitor/plant lipid transfer protein/seed storage helical" evidence="7">
    <location>
        <begin position="18"/>
        <end position="101"/>
    </location>
</feature>
<keyword evidence="2 6" id="KW-0732">Signal</keyword>
<evidence type="ECO:0000256" key="4">
    <source>
        <dbReference type="ARBA" id="ARBA00023180"/>
    </source>
</evidence>
<reference evidence="8" key="1">
    <citation type="submission" date="2021-03" db="EMBL/GenBank/DDBJ databases">
        <authorList>
            <person name="Li Z."/>
            <person name="Yang C."/>
        </authorList>
    </citation>
    <scope>NUCLEOTIDE SEQUENCE</scope>
    <source>
        <strain evidence="8">Dzin_1.0</strain>
        <tissue evidence="8">Leaf</tissue>
    </source>
</reference>
<evidence type="ECO:0000256" key="6">
    <source>
        <dbReference type="SAM" id="SignalP"/>
    </source>
</evidence>
<evidence type="ECO:0000256" key="3">
    <source>
        <dbReference type="ARBA" id="ARBA00023157"/>
    </source>
</evidence>
<dbReference type="SUPFAM" id="SSF47699">
    <property type="entry name" value="Bifunctional inhibitor/lipid-transfer protein/seed storage 2S albumin"/>
    <property type="match status" value="1"/>
</dbReference>
<accession>A0A9D5CDA3</accession>
<reference evidence="8" key="2">
    <citation type="journal article" date="2022" name="Hortic Res">
        <title>The genome of Dioscorea zingiberensis sheds light on the biosynthesis, origin and evolution of the medicinally important diosgenin saponins.</title>
        <authorList>
            <person name="Li Y."/>
            <person name="Tan C."/>
            <person name="Li Z."/>
            <person name="Guo J."/>
            <person name="Li S."/>
            <person name="Chen X."/>
            <person name="Wang C."/>
            <person name="Dai X."/>
            <person name="Yang H."/>
            <person name="Song W."/>
            <person name="Hou L."/>
            <person name="Xu J."/>
            <person name="Tong Z."/>
            <person name="Xu A."/>
            <person name="Yuan X."/>
            <person name="Wang W."/>
            <person name="Yang Q."/>
            <person name="Chen L."/>
            <person name="Sun Z."/>
            <person name="Wang K."/>
            <person name="Pan B."/>
            <person name="Chen J."/>
            <person name="Bao Y."/>
            <person name="Liu F."/>
            <person name="Qi X."/>
            <person name="Gang D.R."/>
            <person name="Wen J."/>
            <person name="Li J."/>
        </authorList>
    </citation>
    <scope>NUCLEOTIDE SEQUENCE</scope>
    <source>
        <strain evidence="8">Dzin_1.0</strain>
    </source>
</reference>
<evidence type="ECO:0000313" key="8">
    <source>
        <dbReference type="EMBL" id="KAJ0971036.1"/>
    </source>
</evidence>
<dbReference type="OrthoDB" id="690947at2759"/>
<evidence type="ECO:0000259" key="7">
    <source>
        <dbReference type="Pfam" id="PF14368"/>
    </source>
</evidence>
<keyword evidence="5" id="KW-0472">Membrane</keyword>
<keyword evidence="5" id="KW-0812">Transmembrane</keyword>
<feature type="signal peptide" evidence="6">
    <location>
        <begin position="1"/>
        <end position="26"/>
    </location>
</feature>
<evidence type="ECO:0000256" key="2">
    <source>
        <dbReference type="ARBA" id="ARBA00022729"/>
    </source>
</evidence>